<sequence length="716" mass="79220">MNHSLDNTISYEELVRMKARAIPQNRMKEFLDSLSVKGPEALQQFVQTTPQMYAQPGHCIYSENADVAGSLLELARPIGSPLQQDGASGGQSPQVTLQMKSPSISCQQIPVLQAESPQGSAEAAVAAQSLQAQHQLQLQQQIQNQHVLLQAHASPLQQQTLTGQSPPPASGSPPQEQTSAKAGERRQVVTASPAVLQPVKKRKVDVPSSVSYAITQQPMQSAPQLLGQQQSYIPVHQELLTVDSSQLYASNAISPSQAETWTIYTPQTSACGEVAPSVHTSLSQEAYSIVQVTPGQATVLGLRGAEDKDCGAVVTKAAQEVIHAIGTPVFAPQFVNGSIQLPVAVQASGNIYTPTQATHYWEPQQHLVCVFACFVHLVTQQAQALQAVAGEQAGHGTVELVQAESAAPTEMILAESLKPEDGLRLWRLWSQTKNAEIDKEVENNPPLWIGRRPPLRFKEDIVSAAVAELNYGLCLLVREARKPDGEEHEPDALYFLILSLQKYLFDNGRVDNIFTDVYYNKFTERLHEVLRTWQPRVSPLGFIIPSQITEEMLWECKQLGAHSPATLLNTLMYFNTKYFMLKTVEQHSKLAFSRVLKQTKKNPNSVKDRTASIRYLRNYGQIQAGQKSTQLQYRNTFFNHYFLSNSYPCALKKLIVPQSVKGKSDMFYLTPEPVVAPNSPIWYSSQPVNSTVMEHMLTRILLVREVQEAHSSSGLQ</sequence>
<dbReference type="InterPro" id="IPR057926">
    <property type="entry name" value="QRICH1_dom"/>
</dbReference>
<proteinExistence type="predicted"/>
<dbReference type="GeneTree" id="ENSGT00940000155241"/>
<dbReference type="OMA" id="QVQIHEA"/>
<feature type="region of interest" description="Disordered" evidence="4">
    <location>
        <begin position="157"/>
        <end position="191"/>
    </location>
</feature>
<dbReference type="PANTHER" id="PTHR45736">
    <property type="entry name" value="ZINC FINGER MYM-TYPE PROTEIN"/>
    <property type="match status" value="1"/>
</dbReference>
<reference evidence="7" key="2">
    <citation type="submission" date="2025-09" db="UniProtKB">
        <authorList>
            <consortium name="Ensembl"/>
        </authorList>
    </citation>
    <scope>IDENTIFICATION</scope>
</reference>
<evidence type="ECO:0000313" key="8">
    <source>
        <dbReference type="Proteomes" id="UP000694388"/>
    </source>
</evidence>
<reference evidence="7" key="1">
    <citation type="submission" date="2025-08" db="UniProtKB">
        <authorList>
            <consortium name="Ensembl"/>
        </authorList>
    </citation>
    <scope>IDENTIFICATION</scope>
</reference>
<dbReference type="PANTHER" id="PTHR45736:SF11">
    <property type="entry name" value="GLUTAMINE-RICH PROTEIN 1-LIKE"/>
    <property type="match status" value="1"/>
</dbReference>
<accession>A0A8C4QLQ1</accession>
<keyword evidence="8" id="KW-1185">Reference proteome</keyword>
<keyword evidence="3" id="KW-0832">Ubl conjugation</keyword>
<dbReference type="InterPro" id="IPR021893">
    <property type="entry name" value="ZMYM2-like_C"/>
</dbReference>
<evidence type="ECO:0000313" key="7">
    <source>
        <dbReference type="Ensembl" id="ENSEBUP00000016772.1"/>
    </source>
</evidence>
<evidence type="ECO:0000259" key="6">
    <source>
        <dbReference type="Pfam" id="PF25561"/>
    </source>
</evidence>
<evidence type="ECO:0000256" key="4">
    <source>
        <dbReference type="SAM" id="MobiDB-lite"/>
    </source>
</evidence>
<name>A0A8C4QLQ1_EPTBU</name>
<dbReference type="InterPro" id="IPR051284">
    <property type="entry name" value="ZnF_MYMT-QRICH1"/>
</dbReference>
<organism evidence="7 8">
    <name type="scientific">Eptatretus burgeri</name>
    <name type="common">Inshore hagfish</name>
    <dbReference type="NCBI Taxonomy" id="7764"/>
    <lineage>
        <taxon>Eukaryota</taxon>
        <taxon>Metazoa</taxon>
        <taxon>Chordata</taxon>
        <taxon>Craniata</taxon>
        <taxon>Vertebrata</taxon>
        <taxon>Cyclostomata</taxon>
        <taxon>Myxini</taxon>
        <taxon>Myxiniformes</taxon>
        <taxon>Myxinidae</taxon>
        <taxon>Eptatretinae</taxon>
        <taxon>Eptatretus</taxon>
    </lineage>
</organism>
<dbReference type="AlphaFoldDB" id="A0A8C4QLQ1"/>
<evidence type="ECO:0000256" key="1">
    <source>
        <dbReference type="ARBA" id="ARBA00022499"/>
    </source>
</evidence>
<dbReference type="Ensembl" id="ENSEBUT00000017348.1">
    <property type="protein sequence ID" value="ENSEBUP00000016772.1"/>
    <property type="gene ID" value="ENSEBUG00000010518.1"/>
</dbReference>
<keyword evidence="2" id="KW-0597">Phosphoprotein</keyword>
<evidence type="ECO:0000256" key="2">
    <source>
        <dbReference type="ARBA" id="ARBA00022553"/>
    </source>
</evidence>
<evidence type="ECO:0000256" key="3">
    <source>
        <dbReference type="ARBA" id="ARBA00022843"/>
    </source>
</evidence>
<evidence type="ECO:0000259" key="5">
    <source>
        <dbReference type="Pfam" id="PF12012"/>
    </source>
</evidence>
<dbReference type="Pfam" id="PF12012">
    <property type="entry name" value="DUF3504"/>
    <property type="match status" value="1"/>
</dbReference>
<feature type="domain" description="ZMYM2-like/QRICH1 C-terminal" evidence="5">
    <location>
        <begin position="545"/>
        <end position="701"/>
    </location>
</feature>
<keyword evidence="1" id="KW-1017">Isopeptide bond</keyword>
<dbReference type="Pfam" id="PF25561">
    <property type="entry name" value="QRICH1"/>
    <property type="match status" value="1"/>
</dbReference>
<dbReference type="Proteomes" id="UP000694388">
    <property type="component" value="Unplaced"/>
</dbReference>
<feature type="domain" description="QRICH1-like" evidence="6">
    <location>
        <begin position="417"/>
        <end position="533"/>
    </location>
</feature>
<protein>
    <submittedName>
        <fullName evidence="7">Glutamine-rich 1</fullName>
    </submittedName>
</protein>